<dbReference type="AlphaFoldDB" id="A0A8H3IMD9"/>
<evidence type="ECO:0000313" key="3">
    <source>
        <dbReference type="Proteomes" id="UP000664203"/>
    </source>
</evidence>
<feature type="region of interest" description="Disordered" evidence="1">
    <location>
        <begin position="313"/>
        <end position="357"/>
    </location>
</feature>
<evidence type="ECO:0000256" key="1">
    <source>
        <dbReference type="SAM" id="MobiDB-lite"/>
    </source>
</evidence>
<gene>
    <name evidence="2" type="ORF">ALECFALPRED_002728</name>
</gene>
<dbReference type="Gene3D" id="2.130.10.10">
    <property type="entry name" value="YVTN repeat-like/Quinoprotein amine dehydrogenase"/>
    <property type="match status" value="1"/>
</dbReference>
<feature type="region of interest" description="Disordered" evidence="1">
    <location>
        <begin position="735"/>
        <end position="760"/>
    </location>
</feature>
<evidence type="ECO:0000313" key="2">
    <source>
        <dbReference type="EMBL" id="CAF9924338.1"/>
    </source>
</evidence>
<dbReference type="InterPro" id="IPR015943">
    <property type="entry name" value="WD40/YVTN_repeat-like_dom_sf"/>
</dbReference>
<feature type="compositionally biased region" description="Pro residues" evidence="1">
    <location>
        <begin position="17"/>
        <end position="29"/>
    </location>
</feature>
<comment type="caution">
    <text evidence="2">The sequence shown here is derived from an EMBL/GenBank/DDBJ whole genome shotgun (WGS) entry which is preliminary data.</text>
</comment>
<keyword evidence="3" id="KW-1185">Reference proteome</keyword>
<feature type="compositionally biased region" description="Acidic residues" evidence="1">
    <location>
        <begin position="193"/>
        <end position="206"/>
    </location>
</feature>
<dbReference type="Proteomes" id="UP000664203">
    <property type="component" value="Unassembled WGS sequence"/>
</dbReference>
<feature type="compositionally biased region" description="Acidic residues" evidence="1">
    <location>
        <begin position="326"/>
        <end position="337"/>
    </location>
</feature>
<dbReference type="EMBL" id="CAJPDR010000188">
    <property type="protein sequence ID" value="CAF9924338.1"/>
    <property type="molecule type" value="Genomic_DNA"/>
</dbReference>
<accession>A0A8H3IMD9</accession>
<evidence type="ECO:0008006" key="4">
    <source>
        <dbReference type="Google" id="ProtNLM"/>
    </source>
</evidence>
<protein>
    <recommendedName>
        <fullName evidence="4">Nucleoporin NUP37</fullName>
    </recommendedName>
</protein>
<dbReference type="OrthoDB" id="5323870at2759"/>
<organism evidence="2 3">
    <name type="scientific">Alectoria fallacina</name>
    <dbReference type="NCBI Taxonomy" id="1903189"/>
    <lineage>
        <taxon>Eukaryota</taxon>
        <taxon>Fungi</taxon>
        <taxon>Dikarya</taxon>
        <taxon>Ascomycota</taxon>
        <taxon>Pezizomycotina</taxon>
        <taxon>Lecanoromycetes</taxon>
        <taxon>OSLEUM clade</taxon>
        <taxon>Lecanoromycetidae</taxon>
        <taxon>Lecanorales</taxon>
        <taxon>Lecanorineae</taxon>
        <taxon>Parmeliaceae</taxon>
        <taxon>Alectoria</taxon>
    </lineage>
</organism>
<feature type="compositionally biased region" description="Basic and acidic residues" evidence="1">
    <location>
        <begin position="338"/>
        <end position="347"/>
    </location>
</feature>
<feature type="compositionally biased region" description="Polar residues" evidence="1">
    <location>
        <begin position="736"/>
        <end position="748"/>
    </location>
</feature>
<feature type="region of interest" description="Disordered" evidence="1">
    <location>
        <begin position="178"/>
        <end position="207"/>
    </location>
</feature>
<name>A0A8H3IMD9_9LECA</name>
<proteinExistence type="predicted"/>
<feature type="region of interest" description="Disordered" evidence="1">
    <location>
        <begin position="13"/>
        <end position="32"/>
    </location>
</feature>
<reference evidence="2" key="1">
    <citation type="submission" date="2021-03" db="EMBL/GenBank/DDBJ databases">
        <authorList>
            <person name="Tagirdzhanova G."/>
        </authorList>
    </citation>
    <scope>NUCLEOTIDE SEQUENCE</scope>
</reference>
<sequence>MSTSVPYAKFLLRSPAQPSPTNPSSPAPPGKVATTRAQSWYLLCGNLKAALRHALCLMITSSYGSGTIERRDRDEAEHSPSRWLASDMVAEQGVRALHERPLTNRSSSYELSHRVHTSKSYPLPSPNGSTILVYGHEQGLRVVWRGGRRFKHQPAPVEKKPKSNGATEDAIMIIDPDQEAPKISEQPPSQDDPSLEEENGDFDGSEPYEPIVQNLDLALGVEVLHLAFPHLPVDAQRSGLESLPILFSQKLVLAVACSDFSVRVILIPLLPPSPQIKNKPEMKGTAIDLGAGKTVFGGQMIVLSNGTTHRSIPKGVSISMTSTPPEDLEDIDMDGDDASSKKTDLKRNVSRSASRSRTRSCLRDHRWDLLIASHSTDLSGLLLIHRIPILSGEAGLSPESHIPWRTQYLASPTVSVYFNSALYPASRHSQLLITEPKGVVKILDCLPQSKAAEGSWRLSLYTDFETLQDSTSRRKTILDAQWVLGGKAILVLLADGKWIVWDLENAGPKPTDGTNPPWSTSSESLTKLALEGWVGGSLKSRTLLKSSSTQTENRLKLAPMTPGTRKIRQQALFTAPIPQSDGPVRGGLFVSPVQDASNSRADDEAVLAWHGNTIAVIPSLFIHWQNKARGSGNLFGSGAKGELKMINNIQLGGELCKEASLMPSGRRSGSAKDESNFAEILVTGDHRLVIVTSPIAEPQMPFSAPSPPLSSTTDQQLLTKGELDVNGMDRILADMSNGQTTPTRNSRGVSHANGNRLLMS</sequence>